<name>A0A6J4NTU0_9BACT</name>
<feature type="compositionally biased region" description="Basic and acidic residues" evidence="1">
    <location>
        <begin position="60"/>
        <end position="88"/>
    </location>
</feature>
<feature type="compositionally biased region" description="Gly residues" evidence="1">
    <location>
        <begin position="182"/>
        <end position="191"/>
    </location>
</feature>
<evidence type="ECO:0000256" key="1">
    <source>
        <dbReference type="SAM" id="MobiDB-lite"/>
    </source>
</evidence>
<feature type="compositionally biased region" description="Basic and acidic residues" evidence="1">
    <location>
        <begin position="192"/>
        <end position="206"/>
    </location>
</feature>
<gene>
    <name evidence="2" type="ORF">AVDCRST_MAG64-1295</name>
</gene>
<sequence>DPPPQPQPARAGEPAAAAGVPRRAVPAGGQRAPAAGVAALVLPRRDDGRHGQQRGLLGQRQERPVPDRSRLRAADGGVDGRRRDDQLGRRPAGPGRAADGRGRRRTGPAPAVGRGGGATRPVPRPAGPHARAPGPSPDLPRGGARPVPAVHRRDRRLRAPAGRRHAGRRHRIRAAARAGDGDAAGGPPGGRRPGDQRTETRDADRRRLGRARARRAVPGREDRPRGRRGRSVRAGAAVRPTTTGAPGRRRLGVGRPRVRPARPFGRGRHRLPQRHAAVAAGGAVPPVPGVAEAGREVRAELRAAGSGV</sequence>
<feature type="compositionally biased region" description="Low complexity" evidence="1">
    <location>
        <begin position="8"/>
        <end position="42"/>
    </location>
</feature>
<organism evidence="2">
    <name type="scientific">uncultured Phycisphaerae bacterium</name>
    <dbReference type="NCBI Taxonomy" id="904963"/>
    <lineage>
        <taxon>Bacteria</taxon>
        <taxon>Pseudomonadati</taxon>
        <taxon>Planctomycetota</taxon>
        <taxon>Phycisphaerae</taxon>
        <taxon>environmental samples</taxon>
    </lineage>
</organism>
<dbReference type="AlphaFoldDB" id="A0A6J4NTU0"/>
<feature type="region of interest" description="Disordered" evidence="1">
    <location>
        <begin position="1"/>
        <end position="275"/>
    </location>
</feature>
<dbReference type="EMBL" id="CADCUQ010000299">
    <property type="protein sequence ID" value="CAA9393471.1"/>
    <property type="molecule type" value="Genomic_DNA"/>
</dbReference>
<feature type="non-terminal residue" evidence="2">
    <location>
        <position position="308"/>
    </location>
</feature>
<feature type="non-terminal residue" evidence="2">
    <location>
        <position position="1"/>
    </location>
</feature>
<feature type="compositionally biased region" description="Basic residues" evidence="1">
    <location>
        <begin position="207"/>
        <end position="217"/>
    </location>
</feature>
<feature type="compositionally biased region" description="Basic residues" evidence="1">
    <location>
        <begin position="150"/>
        <end position="174"/>
    </location>
</feature>
<feature type="compositionally biased region" description="Basic residues" evidence="1">
    <location>
        <begin position="247"/>
        <end position="273"/>
    </location>
</feature>
<evidence type="ECO:0000313" key="2">
    <source>
        <dbReference type="EMBL" id="CAA9393471.1"/>
    </source>
</evidence>
<accession>A0A6J4NTU0</accession>
<reference evidence="2" key="1">
    <citation type="submission" date="2020-02" db="EMBL/GenBank/DDBJ databases">
        <authorList>
            <person name="Meier V. D."/>
        </authorList>
    </citation>
    <scope>NUCLEOTIDE SEQUENCE</scope>
    <source>
        <strain evidence="2">AVDCRST_MAG64</strain>
    </source>
</reference>
<protein>
    <submittedName>
        <fullName evidence="2">Uncharacterized protein</fullName>
    </submittedName>
</protein>
<proteinExistence type="predicted"/>
<feature type="compositionally biased region" description="Low complexity" evidence="1">
    <location>
        <begin position="232"/>
        <end position="246"/>
    </location>
</feature>